<organism evidence="2 3">
    <name type="scientific">Trifolium medium</name>
    <dbReference type="NCBI Taxonomy" id="97028"/>
    <lineage>
        <taxon>Eukaryota</taxon>
        <taxon>Viridiplantae</taxon>
        <taxon>Streptophyta</taxon>
        <taxon>Embryophyta</taxon>
        <taxon>Tracheophyta</taxon>
        <taxon>Spermatophyta</taxon>
        <taxon>Magnoliopsida</taxon>
        <taxon>eudicotyledons</taxon>
        <taxon>Gunneridae</taxon>
        <taxon>Pentapetalae</taxon>
        <taxon>rosids</taxon>
        <taxon>fabids</taxon>
        <taxon>Fabales</taxon>
        <taxon>Fabaceae</taxon>
        <taxon>Papilionoideae</taxon>
        <taxon>50 kb inversion clade</taxon>
        <taxon>NPAAA clade</taxon>
        <taxon>Hologalegina</taxon>
        <taxon>IRL clade</taxon>
        <taxon>Trifolieae</taxon>
        <taxon>Trifolium</taxon>
    </lineage>
</organism>
<dbReference type="Proteomes" id="UP000265520">
    <property type="component" value="Unassembled WGS sequence"/>
</dbReference>
<comment type="caution">
    <text evidence="2">The sequence shown here is derived from an EMBL/GenBank/DDBJ whole genome shotgun (WGS) entry which is preliminary data.</text>
</comment>
<evidence type="ECO:0000256" key="1">
    <source>
        <dbReference type="SAM" id="MobiDB-lite"/>
    </source>
</evidence>
<reference evidence="2 3" key="1">
    <citation type="journal article" date="2018" name="Front. Plant Sci.">
        <title>Red Clover (Trifolium pratense) and Zigzag Clover (T. medium) - A Picture of Genomic Similarities and Differences.</title>
        <authorList>
            <person name="Dluhosova J."/>
            <person name="Istvanek J."/>
            <person name="Nedelnik J."/>
            <person name="Repkova J."/>
        </authorList>
    </citation>
    <scope>NUCLEOTIDE SEQUENCE [LARGE SCALE GENOMIC DNA]</scope>
    <source>
        <strain evidence="3">cv. 10/8</strain>
        <tissue evidence="2">Leaf</tissue>
    </source>
</reference>
<dbReference type="AlphaFoldDB" id="A0A392QN87"/>
<accession>A0A392QN87</accession>
<sequence length="158" mass="16934">DLAFVTFPPPPPKPPELELSALSHGSSQTTTPPLFKSPENQSTTSKPPKPPDCVSILISPSPPTSDTIAKTVSLLDPSSLPVSTPVKIHPSQPCVKITDPVSVTIPVTELHSNGRGLNDDVDFAIPPKPPDQIIIQTPSSFLPCWSNSFIQHYMKQGK</sequence>
<evidence type="ECO:0000313" key="3">
    <source>
        <dbReference type="Proteomes" id="UP000265520"/>
    </source>
</evidence>
<evidence type="ECO:0000313" key="2">
    <source>
        <dbReference type="EMBL" id="MCI25427.1"/>
    </source>
</evidence>
<feature type="compositionally biased region" description="Polar residues" evidence="1">
    <location>
        <begin position="23"/>
        <end position="46"/>
    </location>
</feature>
<protein>
    <submittedName>
        <fullName evidence="2">Uncharacterized protein</fullName>
    </submittedName>
</protein>
<proteinExistence type="predicted"/>
<feature type="region of interest" description="Disordered" evidence="1">
    <location>
        <begin position="1"/>
        <end position="60"/>
    </location>
</feature>
<dbReference type="EMBL" id="LXQA010147151">
    <property type="protein sequence ID" value="MCI25427.1"/>
    <property type="molecule type" value="Genomic_DNA"/>
</dbReference>
<name>A0A392QN87_9FABA</name>
<keyword evidence="3" id="KW-1185">Reference proteome</keyword>
<feature type="non-terminal residue" evidence="2">
    <location>
        <position position="158"/>
    </location>
</feature>
<feature type="non-terminal residue" evidence="2">
    <location>
        <position position="1"/>
    </location>
</feature>